<feature type="compositionally biased region" description="Basic and acidic residues" evidence="5">
    <location>
        <begin position="690"/>
        <end position="700"/>
    </location>
</feature>
<feature type="region of interest" description="Disordered" evidence="5">
    <location>
        <begin position="109"/>
        <end position="149"/>
    </location>
</feature>
<protein>
    <recommendedName>
        <fullName evidence="10">PHD-type domain-containing protein</fullName>
    </recommendedName>
</protein>
<dbReference type="PROSITE" id="PS51321">
    <property type="entry name" value="TFIIS_CENTRAL"/>
    <property type="match status" value="1"/>
</dbReference>
<name>A0A7M7KLZ1_VARDE</name>
<dbReference type="GeneID" id="111253565"/>
<dbReference type="Gene3D" id="1.10.472.30">
    <property type="entry name" value="Transcription elongation factor S-II, central domain"/>
    <property type="match status" value="1"/>
</dbReference>
<feature type="region of interest" description="Disordered" evidence="5">
    <location>
        <begin position="182"/>
        <end position="230"/>
    </location>
</feature>
<dbReference type="Pfam" id="PF07744">
    <property type="entry name" value="SPOC"/>
    <property type="match status" value="1"/>
</dbReference>
<dbReference type="InterPro" id="IPR011011">
    <property type="entry name" value="Znf_FYVE_PHD"/>
</dbReference>
<feature type="region of interest" description="Disordered" evidence="5">
    <location>
        <begin position="311"/>
        <end position="434"/>
    </location>
</feature>
<evidence type="ECO:0000256" key="1">
    <source>
        <dbReference type="ARBA" id="ARBA00022723"/>
    </source>
</evidence>
<dbReference type="Pfam" id="PF07500">
    <property type="entry name" value="TFIIS_M"/>
    <property type="match status" value="1"/>
</dbReference>
<feature type="compositionally biased region" description="Basic and acidic residues" evidence="5">
    <location>
        <begin position="1247"/>
        <end position="1259"/>
    </location>
</feature>
<dbReference type="SUPFAM" id="SSF57903">
    <property type="entry name" value="FYVE/PHD zinc finger"/>
    <property type="match status" value="1"/>
</dbReference>
<feature type="domain" description="TFIIS central" evidence="7">
    <location>
        <begin position="917"/>
        <end position="1045"/>
    </location>
</feature>
<feature type="compositionally biased region" description="Basic and acidic residues" evidence="5">
    <location>
        <begin position="1062"/>
        <end position="1167"/>
    </location>
</feature>
<dbReference type="CDD" id="cd15552">
    <property type="entry name" value="PHD_PHF3_like"/>
    <property type="match status" value="1"/>
</dbReference>
<dbReference type="EnsemblMetazoa" id="XM_022813158">
    <property type="protein sequence ID" value="XP_022668893"/>
    <property type="gene ID" value="LOC111253565"/>
</dbReference>
<feature type="region of interest" description="Disordered" evidence="5">
    <location>
        <begin position="676"/>
        <end position="747"/>
    </location>
</feature>
<evidence type="ECO:0000256" key="3">
    <source>
        <dbReference type="ARBA" id="ARBA00022833"/>
    </source>
</evidence>
<feature type="region of interest" description="Disordered" evidence="5">
    <location>
        <begin position="533"/>
        <end position="559"/>
    </location>
</feature>
<dbReference type="InterPro" id="IPR012921">
    <property type="entry name" value="SPOC_C"/>
</dbReference>
<feature type="compositionally biased region" description="Basic and acidic residues" evidence="5">
    <location>
        <begin position="325"/>
        <end position="335"/>
    </location>
</feature>
<keyword evidence="3" id="KW-0862">Zinc</keyword>
<dbReference type="InterPro" id="IPR036575">
    <property type="entry name" value="TFIIS_cen_dom_sf"/>
</dbReference>
<accession>A0A7M7KLZ1</accession>
<dbReference type="Gene3D" id="3.30.40.10">
    <property type="entry name" value="Zinc/RING finger domain, C3HC4 (zinc finger)"/>
    <property type="match status" value="1"/>
</dbReference>
<feature type="region of interest" description="Disordered" evidence="5">
    <location>
        <begin position="1418"/>
        <end position="1441"/>
    </location>
</feature>
<dbReference type="InterPro" id="IPR003618">
    <property type="entry name" value="TFIIS_cen_dom"/>
</dbReference>
<dbReference type="InterPro" id="IPR001965">
    <property type="entry name" value="Znf_PHD"/>
</dbReference>
<evidence type="ECO:0000259" key="6">
    <source>
        <dbReference type="PROSITE" id="PS50016"/>
    </source>
</evidence>
<dbReference type="GO" id="GO:0005634">
    <property type="term" value="C:nucleus"/>
    <property type="evidence" value="ECO:0007669"/>
    <property type="project" value="TreeGrafter"/>
</dbReference>
<keyword evidence="2 4" id="KW-0863">Zinc-finger</keyword>
<feature type="compositionally biased region" description="Polar residues" evidence="5">
    <location>
        <begin position="882"/>
        <end position="914"/>
    </location>
</feature>
<dbReference type="PANTHER" id="PTHR11477">
    <property type="entry name" value="TRANSCRIPTION FACTOR S-II ZINC FINGER DOMAIN-CONTAINING PROTEIN"/>
    <property type="match status" value="1"/>
</dbReference>
<dbReference type="CDD" id="cd21538">
    <property type="entry name" value="SPOC_TFIIS"/>
    <property type="match status" value="1"/>
</dbReference>
<feature type="compositionally biased region" description="Low complexity" evidence="5">
    <location>
        <begin position="1426"/>
        <end position="1435"/>
    </location>
</feature>
<dbReference type="EnsemblMetazoa" id="XM_022813159">
    <property type="protein sequence ID" value="XP_022668894"/>
    <property type="gene ID" value="LOC111253565"/>
</dbReference>
<feature type="compositionally biased region" description="Basic and acidic residues" evidence="5">
    <location>
        <begin position="1174"/>
        <end position="1212"/>
    </location>
</feature>
<feature type="compositionally biased region" description="Polar residues" evidence="5">
    <location>
        <begin position="182"/>
        <end position="207"/>
    </location>
</feature>
<organism evidence="8 9">
    <name type="scientific">Varroa destructor</name>
    <name type="common">Honeybee mite</name>
    <dbReference type="NCBI Taxonomy" id="109461"/>
    <lineage>
        <taxon>Eukaryota</taxon>
        <taxon>Metazoa</taxon>
        <taxon>Ecdysozoa</taxon>
        <taxon>Arthropoda</taxon>
        <taxon>Chelicerata</taxon>
        <taxon>Arachnida</taxon>
        <taxon>Acari</taxon>
        <taxon>Parasitiformes</taxon>
        <taxon>Mesostigmata</taxon>
        <taxon>Gamasina</taxon>
        <taxon>Dermanyssoidea</taxon>
        <taxon>Varroidae</taxon>
        <taxon>Varroa</taxon>
    </lineage>
</organism>
<dbReference type="PROSITE" id="PS01359">
    <property type="entry name" value="ZF_PHD_1"/>
    <property type="match status" value="1"/>
</dbReference>
<feature type="compositionally biased region" description="Polar residues" evidence="5">
    <location>
        <begin position="722"/>
        <end position="736"/>
    </location>
</feature>
<dbReference type="PROSITE" id="PS50016">
    <property type="entry name" value="ZF_PHD_2"/>
    <property type="match status" value="1"/>
</dbReference>
<dbReference type="Proteomes" id="UP000594260">
    <property type="component" value="Unplaced"/>
</dbReference>
<feature type="region of interest" description="Disordered" evidence="5">
    <location>
        <begin position="1233"/>
        <end position="1261"/>
    </location>
</feature>
<dbReference type="SMART" id="SM00249">
    <property type="entry name" value="PHD"/>
    <property type="match status" value="1"/>
</dbReference>
<evidence type="ECO:0000313" key="8">
    <source>
        <dbReference type="EnsemblMetazoa" id="XP_022668894"/>
    </source>
</evidence>
<dbReference type="SMART" id="SM00510">
    <property type="entry name" value="TFS2M"/>
    <property type="match status" value="1"/>
</dbReference>
<dbReference type="InterPro" id="IPR013083">
    <property type="entry name" value="Znf_RING/FYVE/PHD"/>
</dbReference>
<dbReference type="OrthoDB" id="1884872at2759"/>
<dbReference type="RefSeq" id="XP_022668894.1">
    <property type="nucleotide sequence ID" value="XM_022813159.1"/>
</dbReference>
<evidence type="ECO:0000259" key="7">
    <source>
        <dbReference type="PROSITE" id="PS51321"/>
    </source>
</evidence>
<evidence type="ECO:0008006" key="10">
    <source>
        <dbReference type="Google" id="ProtNLM"/>
    </source>
</evidence>
<dbReference type="SUPFAM" id="SSF46942">
    <property type="entry name" value="Elongation factor TFIIS domain 2"/>
    <property type="match status" value="1"/>
</dbReference>
<evidence type="ECO:0000313" key="9">
    <source>
        <dbReference type="Proteomes" id="UP000594260"/>
    </source>
</evidence>
<feature type="compositionally biased region" description="Low complexity" evidence="5">
    <location>
        <begin position="764"/>
        <end position="781"/>
    </location>
</feature>
<dbReference type="GO" id="GO:0008270">
    <property type="term" value="F:zinc ion binding"/>
    <property type="evidence" value="ECO:0007669"/>
    <property type="project" value="UniProtKB-KW"/>
</dbReference>
<feature type="domain" description="PHD-type" evidence="6">
    <location>
        <begin position="479"/>
        <end position="533"/>
    </location>
</feature>
<feature type="compositionally biased region" description="Acidic residues" evidence="5">
    <location>
        <begin position="459"/>
        <end position="472"/>
    </location>
</feature>
<feature type="region of interest" description="Disordered" evidence="5">
    <location>
        <begin position="452"/>
        <end position="472"/>
    </location>
</feature>
<dbReference type="InParanoid" id="A0A7M7KLZ1"/>
<evidence type="ECO:0000256" key="5">
    <source>
        <dbReference type="SAM" id="MobiDB-lite"/>
    </source>
</evidence>
<feature type="compositionally biased region" description="Polar residues" evidence="5">
    <location>
        <begin position="703"/>
        <end position="712"/>
    </location>
</feature>
<dbReference type="KEGG" id="vde:111253565"/>
<dbReference type="CTD" id="41524"/>
<feature type="region of interest" description="Disordered" evidence="5">
    <location>
        <begin position="764"/>
        <end position="920"/>
    </location>
</feature>
<feature type="compositionally biased region" description="Polar residues" evidence="5">
    <location>
        <begin position="216"/>
        <end position="230"/>
    </location>
</feature>
<dbReference type="GO" id="GO:0006351">
    <property type="term" value="P:DNA-templated transcription"/>
    <property type="evidence" value="ECO:0007669"/>
    <property type="project" value="InterPro"/>
</dbReference>
<feature type="compositionally biased region" description="Low complexity" evidence="5">
    <location>
        <begin position="538"/>
        <end position="558"/>
    </location>
</feature>
<evidence type="ECO:0000256" key="2">
    <source>
        <dbReference type="ARBA" id="ARBA00022771"/>
    </source>
</evidence>
<evidence type="ECO:0000256" key="4">
    <source>
        <dbReference type="PROSITE-ProRule" id="PRU00146"/>
    </source>
</evidence>
<dbReference type="InterPro" id="IPR019787">
    <property type="entry name" value="Znf_PHD-finger"/>
</dbReference>
<feature type="compositionally biased region" description="Basic and acidic residues" evidence="5">
    <location>
        <begin position="137"/>
        <end position="146"/>
    </location>
</feature>
<keyword evidence="9" id="KW-1185">Reference proteome</keyword>
<feature type="region of interest" description="Disordered" evidence="5">
    <location>
        <begin position="932"/>
        <end position="952"/>
    </location>
</feature>
<dbReference type="PANTHER" id="PTHR11477:SF51">
    <property type="entry name" value="PROTEIN PARTNER OF SNF, ISOFORM B"/>
    <property type="match status" value="1"/>
</dbReference>
<feature type="compositionally biased region" description="Polar residues" evidence="5">
    <location>
        <begin position="807"/>
        <end position="825"/>
    </location>
</feature>
<feature type="region of interest" description="Disordered" evidence="5">
    <location>
        <begin position="1496"/>
        <end position="1515"/>
    </location>
</feature>
<proteinExistence type="predicted"/>
<dbReference type="InterPro" id="IPR019786">
    <property type="entry name" value="Zinc_finger_PHD-type_CS"/>
</dbReference>
<sequence length="1515" mass="165250">MSTECSPAFFCDNETEGGVALGTPAVMSNSHNGPSAVFGPGVGGSVGAEDSPEIDEMLSAVSTTTLELHELESLQFQVLDDNQQLFGQEVTLTTDILSSSDQSVQLDHCYAQPPSADPLPSTDTSRTSKTSKRGAKRSADNGERVPAKQANKQGVLGRYQQSPQHLQVSPQQQSSINVIAQQGHNATDSSRCQAQQSCSDSPASSESVVRPKGKNPPSSKMLTNPVTNSCRPAAILSKDDAKESSVATTLENALTPQELDAVSAAVARLHSTTGLGTSECPEITRENTTDALSSSITKVCAIDTARMKSPGAVCSSARPSRKSKEKFQRNLERKRQMGKNIEDYVSDDSEDNEQRKLPKLLGAKQSRRQRGLLGQVHLVTTSSTIPQPRRSGTGLAQQRTRLPNAVPAGLQKDLGTLSSSRRSHARKSMFKCGNRNREGGFSKWEVKSDVQADLSSSEVTDEGPPDDDDEWNSDNDPEKLWCVCHKPHNNQFMIACDECENWFHGRCVGVSKAEGARMEKTGHEWFCSNCRKKRNGQSGASSATGSRISSNSGSRSTGAGLGPCGAELSVPLIDNLSPHPLVSSAMVGNYTVLGQCASCKKVVPGEPTHRFCNVECTSRHVNKYLPAIIERAEKEGLEVRVSMVEISTGKAINLVNATVDGTEKWLCRRPTFQINPNQASAIRRPVPKNKHTEDSKEKECGSPNKTSNANSLDENKCDIVSRDSSVPSSTNQSHVGASSRPALQHETTSSHNITTIAHKNVSLTAGSSSSSSNLSSRKGASLIAPPNKTASSKTMPDRKGNAKLANNEGTPTDDSTTATSQSLAENQGHVHNPPLAQARKNDPKVIAKKSSPVPTNKPRIEQRRRSLTSADSGNAIVISGEKQLQQSSAWTSTPASKQHQTQLQISGHQQQSTNEDARRNGVNALARIVRERCEREGRNEKGTSQPQLGDHAGDAATSLAQNIERALWTHCAGVAKNYRVKFRSLCFNMKDPKNELWRRVVSGEIEPTQLVKMGPDELSIEMARWRERESQHNLELYKKEAAINVTDKDALQLLADAAPLADECRGGPSEKKNKDSRRTKVGERITEKDNYHGSREKKVDKKTVKEKEKANNQREKERGRNNEKNDARLKDKDRNRKCARERTNGKETGSKNSADKDKDKPVLDRPRLPNNKESSTRRSIEASDKEQKQRDSREHNNRDTFKVGDKEDKMDTRELERAQKIIDRVRALERCTSSTSSASPFALTNPHGDEECSGDEKSAELPLSPNMLEDVAVLWEGAIRMDPAHFSARISHAAGPVDTGFEIGLPDSLVICGNIQPAGVKDYLARLKHANKDIIVVRVKPASTDEGHADDLLEIIRMLKARSRLGVVQEMKHTRVKDLYMLPLESGEQPPGWFPYYDKLHICDAACLLGLAICHKKGQPTRRGSRSTTTGASSGVSYEPSMVGPAEARVRVDINSIEDAERMLIEKPGFLSQNPIVSGESSLSVLSSLAAQQGTGTIESGRGVDEAYDPEVEWA</sequence>
<dbReference type="RefSeq" id="XP_022668893.1">
    <property type="nucleotide sequence ID" value="XM_022813158.1"/>
</dbReference>
<reference evidence="8" key="1">
    <citation type="submission" date="2021-01" db="UniProtKB">
        <authorList>
            <consortium name="EnsemblMetazoa"/>
        </authorList>
    </citation>
    <scope>IDENTIFICATION</scope>
</reference>
<feature type="region of interest" description="Disordered" evidence="5">
    <location>
        <begin position="1061"/>
        <end position="1212"/>
    </location>
</feature>
<feature type="compositionally biased region" description="Acidic residues" evidence="5">
    <location>
        <begin position="1506"/>
        <end position="1515"/>
    </location>
</feature>
<keyword evidence="1" id="KW-0479">Metal-binding</keyword>
<feature type="compositionally biased region" description="Basic and acidic residues" evidence="5">
    <location>
        <begin position="932"/>
        <end position="941"/>
    </location>
</feature>
<dbReference type="Pfam" id="PF00628">
    <property type="entry name" value="PHD"/>
    <property type="match status" value="1"/>
</dbReference>